<reference evidence="1" key="1">
    <citation type="submission" date="2021-05" db="EMBL/GenBank/DDBJ databases">
        <authorList>
            <person name="Tanabe Y."/>
        </authorList>
    </citation>
    <scope>NUCLEOTIDE SEQUENCE</scope>
    <source>
        <strain evidence="1">BOTRYCO-1</strain>
    </source>
</reference>
<accession>A0ABQ4PYC6</accession>
<dbReference type="Proteomes" id="UP001161064">
    <property type="component" value="Unassembled WGS sequence"/>
</dbReference>
<comment type="caution">
    <text evidence="1">The sequence shown here is derived from an EMBL/GenBank/DDBJ whole genome shotgun (WGS) entry which is preliminary data.</text>
</comment>
<name>A0ABQ4PYC6_9PROT</name>
<evidence type="ECO:0000313" key="1">
    <source>
        <dbReference type="EMBL" id="GIU68081.1"/>
    </source>
</evidence>
<dbReference type="RefSeq" id="WP_284361657.1">
    <property type="nucleotide sequence ID" value="NZ_BPFZ01000019.1"/>
</dbReference>
<keyword evidence="2" id="KW-1185">Reference proteome</keyword>
<protein>
    <submittedName>
        <fullName evidence="1">Uncharacterized protein</fullName>
    </submittedName>
</protein>
<evidence type="ECO:0000313" key="2">
    <source>
        <dbReference type="Proteomes" id="UP001161064"/>
    </source>
</evidence>
<organism evidence="1 2">
    <name type="scientific">Candidatus Phycosocius spiralis</name>
    <dbReference type="NCBI Taxonomy" id="2815099"/>
    <lineage>
        <taxon>Bacteria</taxon>
        <taxon>Pseudomonadati</taxon>
        <taxon>Pseudomonadota</taxon>
        <taxon>Alphaproteobacteria</taxon>
        <taxon>Caulobacterales</taxon>
        <taxon>Caulobacterales incertae sedis</taxon>
        <taxon>Candidatus Phycosocius</taxon>
    </lineage>
</organism>
<proteinExistence type="predicted"/>
<sequence length="153" mass="16401">MRALTVEELEFVSGGEADPPIIVTGKRNPVTPGWGVIYPDDLAMWGLDIMDFVNTGEFVLTGGGGSSSEQIAKRQAEFLRKVKVERLANNMVRITFNRDVTFSAQTPLGNMIGTVKAGSTFEGPDKKGGPRGANGIPDVIDGLLAYDGGVTWR</sequence>
<gene>
    <name evidence="1" type="ORF">PsB1_2235</name>
</gene>
<reference evidence="1" key="2">
    <citation type="journal article" date="2023" name="ISME Commun">
        <title>Characterization of a bloom-associated alphaproteobacterial lineage, 'Candidatus Phycosocius': insights into freshwater algal-bacterial interactions.</title>
        <authorList>
            <person name="Tanabe Y."/>
            <person name="Yamaguchi H."/>
            <person name="Yoshida M."/>
            <person name="Kai A."/>
            <person name="Okazaki Y."/>
        </authorList>
    </citation>
    <scope>NUCLEOTIDE SEQUENCE</scope>
    <source>
        <strain evidence="1">BOTRYCO-1</strain>
    </source>
</reference>
<dbReference type="EMBL" id="BPFZ01000019">
    <property type="protein sequence ID" value="GIU68081.1"/>
    <property type="molecule type" value="Genomic_DNA"/>
</dbReference>